<gene>
    <name evidence="1" type="ORF">M23134_01112</name>
</gene>
<dbReference type="EMBL" id="AAWS01000005">
    <property type="protein sequence ID" value="EAY30788.1"/>
    <property type="molecule type" value="Genomic_DNA"/>
</dbReference>
<name>A1ZFL4_MICM2</name>
<proteinExistence type="predicted"/>
<evidence type="ECO:0000313" key="1">
    <source>
        <dbReference type="EMBL" id="EAY30788.1"/>
    </source>
</evidence>
<dbReference type="Proteomes" id="UP000004095">
    <property type="component" value="Unassembled WGS sequence"/>
</dbReference>
<keyword evidence="2" id="KW-1185">Reference proteome</keyword>
<comment type="caution">
    <text evidence="1">The sequence shown here is derived from an EMBL/GenBank/DDBJ whole genome shotgun (WGS) entry which is preliminary data.</text>
</comment>
<reference evidence="1 2" key="1">
    <citation type="submission" date="2007-01" db="EMBL/GenBank/DDBJ databases">
        <authorList>
            <person name="Haygood M."/>
            <person name="Podell S."/>
            <person name="Anderson C."/>
            <person name="Hopkinson B."/>
            <person name="Roe K."/>
            <person name="Barbeau K."/>
            <person name="Gaasterland T."/>
            <person name="Ferriera S."/>
            <person name="Johnson J."/>
            <person name="Kravitz S."/>
            <person name="Beeson K."/>
            <person name="Sutton G."/>
            <person name="Rogers Y.-H."/>
            <person name="Friedman R."/>
            <person name="Frazier M."/>
            <person name="Venter J.C."/>
        </authorList>
    </citation>
    <scope>NUCLEOTIDE SEQUENCE [LARGE SCALE GENOMIC DNA]</scope>
    <source>
        <strain evidence="1 2">ATCC 23134</strain>
    </source>
</reference>
<protein>
    <submittedName>
        <fullName evidence="1">Uncharacterized protein</fullName>
    </submittedName>
</protein>
<dbReference type="AlphaFoldDB" id="A1ZFL4"/>
<accession>A1ZFL4</accession>
<evidence type="ECO:0000313" key="2">
    <source>
        <dbReference type="Proteomes" id="UP000004095"/>
    </source>
</evidence>
<sequence>MKPTELAELPSFIKAPSKQIAIDEQIDNDLLKVACEKMPDDEWEKLNDCAIEFIGKQLLTENDRLALHQNVDSFLQQMDKRYPK</sequence>
<organism evidence="1 2">
    <name type="scientific">Microscilla marina ATCC 23134</name>
    <dbReference type="NCBI Taxonomy" id="313606"/>
    <lineage>
        <taxon>Bacteria</taxon>
        <taxon>Pseudomonadati</taxon>
        <taxon>Bacteroidota</taxon>
        <taxon>Cytophagia</taxon>
        <taxon>Cytophagales</taxon>
        <taxon>Microscillaceae</taxon>
        <taxon>Microscilla</taxon>
    </lineage>
</organism>
<dbReference type="RefSeq" id="WP_002694491.1">
    <property type="nucleotide sequence ID" value="NZ_AAWS01000005.1"/>
</dbReference>